<reference evidence="1" key="1">
    <citation type="submission" date="2020-03" db="EMBL/GenBank/DDBJ databases">
        <authorList>
            <person name="Weist P."/>
        </authorList>
    </citation>
    <scope>NUCLEOTIDE SEQUENCE</scope>
</reference>
<evidence type="ECO:0000313" key="1">
    <source>
        <dbReference type="EMBL" id="CAB1441647.1"/>
    </source>
</evidence>
<organism evidence="1 2">
    <name type="scientific">Pleuronectes platessa</name>
    <name type="common">European plaice</name>
    <dbReference type="NCBI Taxonomy" id="8262"/>
    <lineage>
        <taxon>Eukaryota</taxon>
        <taxon>Metazoa</taxon>
        <taxon>Chordata</taxon>
        <taxon>Craniata</taxon>
        <taxon>Vertebrata</taxon>
        <taxon>Euteleostomi</taxon>
        <taxon>Actinopterygii</taxon>
        <taxon>Neopterygii</taxon>
        <taxon>Teleostei</taxon>
        <taxon>Neoteleostei</taxon>
        <taxon>Acanthomorphata</taxon>
        <taxon>Carangaria</taxon>
        <taxon>Pleuronectiformes</taxon>
        <taxon>Pleuronectoidei</taxon>
        <taxon>Pleuronectidae</taxon>
        <taxon>Pleuronectes</taxon>
    </lineage>
</organism>
<feature type="non-terminal residue" evidence="1">
    <location>
        <position position="1"/>
    </location>
</feature>
<evidence type="ECO:0000313" key="2">
    <source>
        <dbReference type="Proteomes" id="UP001153269"/>
    </source>
</evidence>
<name>A0A9N7V337_PLEPL</name>
<comment type="caution">
    <text evidence="1">The sequence shown here is derived from an EMBL/GenBank/DDBJ whole genome shotgun (WGS) entry which is preliminary data.</text>
</comment>
<dbReference type="EMBL" id="CADEAL010002678">
    <property type="protein sequence ID" value="CAB1441647.1"/>
    <property type="molecule type" value="Genomic_DNA"/>
</dbReference>
<keyword evidence="2" id="KW-1185">Reference proteome</keyword>
<dbReference type="Proteomes" id="UP001153269">
    <property type="component" value="Unassembled WGS sequence"/>
</dbReference>
<gene>
    <name evidence="1" type="ORF">PLEPLA_LOCUS29401</name>
</gene>
<accession>A0A9N7V337</accession>
<proteinExistence type="predicted"/>
<dbReference type="AlphaFoldDB" id="A0A9N7V337"/>
<sequence length="52" mass="5514">IAAPDTKHQINGTTAEAVSSLSYLTDADCEDHLSQSWVILGFRCGHGHSVSS</sequence>
<protein>
    <submittedName>
        <fullName evidence="1">Uncharacterized protein</fullName>
    </submittedName>
</protein>